<dbReference type="GO" id="GO:0015833">
    <property type="term" value="P:peptide transport"/>
    <property type="evidence" value="ECO:0007669"/>
    <property type="project" value="TreeGrafter"/>
</dbReference>
<reference evidence="6 7" key="1">
    <citation type="submission" date="2015-03" db="EMBL/GenBank/DDBJ databases">
        <title>Draft genome sequence of Elstera litoralis.</title>
        <authorList>
            <person name="Rahalkar M.C."/>
            <person name="Dhakephalkar P.K."/>
            <person name="Pore S.D."/>
            <person name="Arora P."/>
            <person name="Kapse N.G."/>
            <person name="Pandit P.S."/>
        </authorList>
    </citation>
    <scope>NUCLEOTIDE SEQUENCE [LARGE SCALE GENOMIC DNA]</scope>
    <source>
        <strain evidence="6 7">Dia-1</strain>
    </source>
</reference>
<dbReference type="PANTHER" id="PTHR30290:SF10">
    <property type="entry name" value="PERIPLASMIC OLIGOPEPTIDE-BINDING PROTEIN-RELATED"/>
    <property type="match status" value="1"/>
</dbReference>
<keyword evidence="4" id="KW-0732">Signal</keyword>
<protein>
    <recommendedName>
        <fullName evidence="5">Solute-binding protein family 5 domain-containing protein</fullName>
    </recommendedName>
</protein>
<evidence type="ECO:0000313" key="6">
    <source>
        <dbReference type="EMBL" id="KJV08639.1"/>
    </source>
</evidence>
<proteinExistence type="inferred from homology"/>
<keyword evidence="7" id="KW-1185">Reference proteome</keyword>
<accession>A0A0F3ISS4</accession>
<gene>
    <name evidence="6" type="ORF">VZ95_16485</name>
</gene>
<dbReference type="GO" id="GO:1904680">
    <property type="term" value="F:peptide transmembrane transporter activity"/>
    <property type="evidence" value="ECO:0007669"/>
    <property type="project" value="TreeGrafter"/>
</dbReference>
<comment type="caution">
    <text evidence="6">The sequence shown here is derived from an EMBL/GenBank/DDBJ whole genome shotgun (WGS) entry which is preliminary data.</text>
</comment>
<name>A0A0F3ISS4_9PROT</name>
<dbReference type="SUPFAM" id="SSF53850">
    <property type="entry name" value="Periplasmic binding protein-like II"/>
    <property type="match status" value="1"/>
</dbReference>
<dbReference type="GO" id="GO:0030313">
    <property type="term" value="C:cell envelope"/>
    <property type="evidence" value="ECO:0007669"/>
    <property type="project" value="UniProtKB-SubCell"/>
</dbReference>
<evidence type="ECO:0000256" key="3">
    <source>
        <dbReference type="ARBA" id="ARBA00022448"/>
    </source>
</evidence>
<feature type="non-terminal residue" evidence="6">
    <location>
        <position position="163"/>
    </location>
</feature>
<sequence>MNRSLRIAALHCPVYGAQDQKKKAGHSFTTLGDVLIMVQFRSFAVALGLSTALITGFAQAQMTLRIANLGEPDTLDPQNMSGTWENRIAGDLYLGLTTEAADASVIPGTAESWTISPDGTVYTFKIRNDANWSDGTPVTAEDFVYAYRRIMDEARRKIRLDPL</sequence>
<organism evidence="6 7">
    <name type="scientific">Elstera litoralis</name>
    <dbReference type="NCBI Taxonomy" id="552518"/>
    <lineage>
        <taxon>Bacteria</taxon>
        <taxon>Pseudomonadati</taxon>
        <taxon>Pseudomonadota</taxon>
        <taxon>Alphaproteobacteria</taxon>
        <taxon>Rhodospirillales</taxon>
        <taxon>Rhodospirillaceae</taxon>
        <taxon>Elstera</taxon>
    </lineage>
</organism>
<dbReference type="Gene3D" id="3.40.190.10">
    <property type="entry name" value="Periplasmic binding protein-like II"/>
    <property type="match status" value="1"/>
</dbReference>
<dbReference type="InterPro" id="IPR000914">
    <property type="entry name" value="SBP_5_dom"/>
</dbReference>
<comment type="similarity">
    <text evidence="2">Belongs to the bacterial solute-binding protein 5 family.</text>
</comment>
<feature type="domain" description="Solute-binding protein family 5" evidence="5">
    <location>
        <begin position="105"/>
        <end position="154"/>
    </location>
</feature>
<evidence type="ECO:0000313" key="7">
    <source>
        <dbReference type="Proteomes" id="UP000033774"/>
    </source>
</evidence>
<comment type="subcellular location">
    <subcellularLocation>
        <location evidence="1">Periplasm</location>
    </subcellularLocation>
</comment>
<dbReference type="EMBL" id="LAJY01000504">
    <property type="protein sequence ID" value="KJV08639.1"/>
    <property type="molecule type" value="Genomic_DNA"/>
</dbReference>
<dbReference type="InterPro" id="IPR039424">
    <property type="entry name" value="SBP_5"/>
</dbReference>
<evidence type="ECO:0000259" key="5">
    <source>
        <dbReference type="Pfam" id="PF00496"/>
    </source>
</evidence>
<dbReference type="PANTHER" id="PTHR30290">
    <property type="entry name" value="PERIPLASMIC BINDING COMPONENT OF ABC TRANSPORTER"/>
    <property type="match status" value="1"/>
</dbReference>
<evidence type="ECO:0000256" key="4">
    <source>
        <dbReference type="ARBA" id="ARBA00022729"/>
    </source>
</evidence>
<evidence type="ECO:0000256" key="2">
    <source>
        <dbReference type="ARBA" id="ARBA00005695"/>
    </source>
</evidence>
<keyword evidence="3" id="KW-0813">Transport</keyword>
<dbReference type="Proteomes" id="UP000033774">
    <property type="component" value="Unassembled WGS sequence"/>
</dbReference>
<dbReference type="Pfam" id="PF00496">
    <property type="entry name" value="SBP_bac_5"/>
    <property type="match status" value="1"/>
</dbReference>
<dbReference type="AlphaFoldDB" id="A0A0F3ISS4"/>
<dbReference type="Gene3D" id="3.90.76.10">
    <property type="entry name" value="Dipeptide-binding Protein, Domain 1"/>
    <property type="match status" value="1"/>
</dbReference>
<evidence type="ECO:0000256" key="1">
    <source>
        <dbReference type="ARBA" id="ARBA00004418"/>
    </source>
</evidence>